<organism evidence="6 7">
    <name type="scientific">Apteryx mantelli</name>
    <name type="common">North Island brown kiwi</name>
    <dbReference type="NCBI Taxonomy" id="2696672"/>
    <lineage>
        <taxon>Eukaryota</taxon>
        <taxon>Metazoa</taxon>
        <taxon>Chordata</taxon>
        <taxon>Craniata</taxon>
        <taxon>Vertebrata</taxon>
        <taxon>Euteleostomi</taxon>
        <taxon>Archelosauria</taxon>
        <taxon>Archosauria</taxon>
        <taxon>Dinosauria</taxon>
        <taxon>Saurischia</taxon>
        <taxon>Theropoda</taxon>
        <taxon>Coelurosauria</taxon>
        <taxon>Aves</taxon>
        <taxon>Palaeognathae</taxon>
        <taxon>Apterygiformes</taxon>
        <taxon>Apterygidae</taxon>
        <taxon>Apteryx</taxon>
    </lineage>
</organism>
<evidence type="ECO:0000256" key="2">
    <source>
        <dbReference type="ARBA" id="ARBA00022490"/>
    </source>
</evidence>
<sequence length="740" mass="82591">MATTGPYKMGDGSSYATNCFPARNILCTNREGARHWLLAHGATRRSRIRQAIPGEMPQRRRKPQSLASAEEDSILDEPFLMKHHCLKNPSDLCSVNISNQNLVSAKEDDFEKFDCVAFINAAENFLTLEAFRKFPGLRKLELSLNGLRNLKITAGDFLHLEDLDLSYNNLSPEDIWTLGDLSQLKVLHLTANRLRSLPPDLAGSWDSAHLRFPSLEVLLLDDNCLSDPSVFVSLSNLCSLRELNLDRNEISAVPYLHQAESMHFFLHPALDDDSFRAEWYKSLSSLGQQAQPSRREGMDGPAELETKKEQLEYVVLQNARDPDRTEVAFNSGSQGRPVPGVLGEGCPSASKTLPAPTVRRDICAPFPQLKHLSLAFNKIEEETDLLPVAFLPCLKELTFHNNPLTTTRSGQPPLLTRLLQENLGIKLVRQSVAVERLHLSIPLKASRKVSSHLPKVMKQPLRLEAPAETFLWKPGRGAAALSPSKPLPPIRPSGDGERTLGERDSGPCPDRAEDAVGSFFVTQVEDVPRPPLRPVAEDGLERKRSEQREEGSFLAVPERYRGYEELLGGDTDPDFVEPVGIQKNVQALNYLLKHPLVYRDSKARLDSVQKPYVPRKKSGKMPGPPTQRTKAEVLEGILMAMRNTTTITEVPLASVLQEKKSSPKAYREALRLMKDFQEVYKTPPAATGEEQAPEKASSSDEMQAIKALLMQVASKQWSPEQIQLPRKRVAKKMLKVKFAA</sequence>
<dbReference type="SMART" id="SM00369">
    <property type="entry name" value="LRR_TYP"/>
    <property type="match status" value="4"/>
</dbReference>
<proteinExistence type="predicted"/>
<dbReference type="InterPro" id="IPR032675">
    <property type="entry name" value="LRR_dom_sf"/>
</dbReference>
<evidence type="ECO:0000256" key="3">
    <source>
        <dbReference type="ARBA" id="ARBA00022614"/>
    </source>
</evidence>
<dbReference type="RefSeq" id="XP_067145633.1">
    <property type="nucleotide sequence ID" value="XM_067289532.1"/>
</dbReference>
<feature type="compositionally biased region" description="Basic and acidic residues" evidence="5">
    <location>
        <begin position="494"/>
        <end position="508"/>
    </location>
</feature>
<comment type="subcellular location">
    <subcellularLocation>
        <location evidence="1">Cytoplasm</location>
    </subcellularLocation>
</comment>
<dbReference type="Gene3D" id="3.80.10.10">
    <property type="entry name" value="Ribonuclease Inhibitor"/>
    <property type="match status" value="2"/>
</dbReference>
<feature type="region of interest" description="Disordered" evidence="5">
    <location>
        <begin position="49"/>
        <end position="68"/>
    </location>
</feature>
<evidence type="ECO:0000313" key="7">
    <source>
        <dbReference type="RefSeq" id="XP_067145633.1"/>
    </source>
</evidence>
<feature type="region of interest" description="Disordered" evidence="5">
    <location>
        <begin position="476"/>
        <end position="508"/>
    </location>
</feature>
<dbReference type="Proteomes" id="UP001652627">
    <property type="component" value="Chromosome 1"/>
</dbReference>
<name>A0ABM4DYQ0_9AVES</name>
<feature type="region of interest" description="Disordered" evidence="5">
    <location>
        <begin position="529"/>
        <end position="553"/>
    </location>
</feature>
<keyword evidence="6" id="KW-1185">Reference proteome</keyword>
<evidence type="ECO:0000256" key="5">
    <source>
        <dbReference type="SAM" id="MobiDB-lite"/>
    </source>
</evidence>
<evidence type="ECO:0000256" key="1">
    <source>
        <dbReference type="ARBA" id="ARBA00004496"/>
    </source>
</evidence>
<dbReference type="PANTHER" id="PTHR22710">
    <property type="entry name" value="X-RAY RADIATION RESISTANCE ASSOCIATED PROTEIN 1 XRRA1"/>
    <property type="match status" value="1"/>
</dbReference>
<evidence type="ECO:0000256" key="4">
    <source>
        <dbReference type="ARBA" id="ARBA00022737"/>
    </source>
</evidence>
<dbReference type="Pfam" id="PF00560">
    <property type="entry name" value="LRR_1"/>
    <property type="match status" value="1"/>
</dbReference>
<dbReference type="SUPFAM" id="SSF52058">
    <property type="entry name" value="L domain-like"/>
    <property type="match status" value="1"/>
</dbReference>
<evidence type="ECO:0000313" key="6">
    <source>
        <dbReference type="Proteomes" id="UP001652627"/>
    </source>
</evidence>
<keyword evidence="4" id="KW-0677">Repeat</keyword>
<keyword evidence="3" id="KW-0433">Leucine-rich repeat</keyword>
<dbReference type="GeneID" id="106486702"/>
<accession>A0ABM4DYQ0</accession>
<reference evidence="6" key="1">
    <citation type="submission" date="2025-05" db="UniProtKB">
        <authorList>
            <consortium name="RefSeq"/>
        </authorList>
    </citation>
    <scope>NUCLEOTIDE SEQUENCE [LARGE SCALE GENOMIC DNA]</scope>
</reference>
<dbReference type="InterPro" id="IPR001611">
    <property type="entry name" value="Leu-rich_rpt"/>
</dbReference>
<keyword evidence="2" id="KW-0963">Cytoplasm</keyword>
<reference evidence="7" key="2">
    <citation type="submission" date="2025-08" db="UniProtKB">
        <authorList>
            <consortium name="RefSeq"/>
        </authorList>
    </citation>
    <scope>IDENTIFICATION</scope>
    <source>
        <tissue evidence="7">Blood</tissue>
    </source>
</reference>
<dbReference type="PANTHER" id="PTHR22710:SF2">
    <property type="entry name" value="X-RAY RADIATION RESISTANCE-ASSOCIATED PROTEIN 1"/>
    <property type="match status" value="1"/>
</dbReference>
<gene>
    <name evidence="7" type="primary">XRRA1</name>
</gene>
<feature type="compositionally biased region" description="Basic and acidic residues" evidence="5">
    <location>
        <begin position="535"/>
        <end position="551"/>
    </location>
</feature>
<protein>
    <submittedName>
        <fullName evidence="7">X-ray radiation resistance-associated protein 1</fullName>
    </submittedName>
</protein>
<dbReference type="InterPro" id="IPR003591">
    <property type="entry name" value="Leu-rich_rpt_typical-subtyp"/>
</dbReference>